<evidence type="ECO:0000313" key="4">
    <source>
        <dbReference type="Proteomes" id="UP000078397"/>
    </source>
</evidence>
<accession>A0A179FID6</accession>
<keyword evidence="2" id="KW-0732">Signal</keyword>
<feature type="compositionally biased region" description="Polar residues" evidence="1">
    <location>
        <begin position="380"/>
        <end position="399"/>
    </location>
</feature>
<dbReference type="OrthoDB" id="3836772at2759"/>
<evidence type="ECO:0000256" key="2">
    <source>
        <dbReference type="SAM" id="SignalP"/>
    </source>
</evidence>
<dbReference type="AlphaFoldDB" id="A0A179FID6"/>
<evidence type="ECO:0000256" key="1">
    <source>
        <dbReference type="SAM" id="MobiDB-lite"/>
    </source>
</evidence>
<feature type="region of interest" description="Disordered" evidence="1">
    <location>
        <begin position="380"/>
        <end position="415"/>
    </location>
</feature>
<dbReference type="KEGG" id="pchm:VFPPC_06417"/>
<dbReference type="STRING" id="1380566.A0A179FID6"/>
<dbReference type="EMBL" id="LSBJ02000005">
    <property type="protein sequence ID" value="OAQ65292.1"/>
    <property type="molecule type" value="Genomic_DNA"/>
</dbReference>
<dbReference type="RefSeq" id="XP_018142606.1">
    <property type="nucleotide sequence ID" value="XM_018285451.1"/>
</dbReference>
<dbReference type="Proteomes" id="UP000078397">
    <property type="component" value="Unassembled WGS sequence"/>
</dbReference>
<dbReference type="PANTHER" id="PTHR39602:SF2">
    <property type="entry name" value="ACW-9"/>
    <property type="match status" value="1"/>
</dbReference>
<organism evidence="3 4">
    <name type="scientific">Pochonia chlamydosporia 170</name>
    <dbReference type="NCBI Taxonomy" id="1380566"/>
    <lineage>
        <taxon>Eukaryota</taxon>
        <taxon>Fungi</taxon>
        <taxon>Dikarya</taxon>
        <taxon>Ascomycota</taxon>
        <taxon>Pezizomycotina</taxon>
        <taxon>Sordariomycetes</taxon>
        <taxon>Hypocreomycetidae</taxon>
        <taxon>Hypocreales</taxon>
        <taxon>Clavicipitaceae</taxon>
        <taxon>Pochonia</taxon>
    </lineage>
</organism>
<comment type="caution">
    <text evidence="3">The sequence shown here is derived from an EMBL/GenBank/DDBJ whole genome shotgun (WGS) entry which is preliminary data.</text>
</comment>
<proteinExistence type="predicted"/>
<protein>
    <submittedName>
        <fullName evidence="3">Cell wall glycoprotein</fullName>
    </submittedName>
</protein>
<sequence length="441" mass="44883">MKTMQMLALGSAVAGASAKHQGRYHNTTTAATPNVVYTTEIVTALTTYCPGPTTITHGAKTYTVTSATTLTITDCPCTISKPVHPTGTPGDECSKQCYRAYNACRGKPGANMSYCAYEFASCLGYNPFGGDGSLITPTACSKTAASTQAPTQTATSDDCAKNCYNAYNKCRGAPGANFAVCGSQFASCLGYNPFTGRNGTLVTPTACSGKPLVSSTAVSTPCPTETHVQPPQDCAQMCYDKYNQCRGKPGANMSFCASQFAGCLGYNPFKNGTLVTPTACSKPAASSTAVPTNPVVPTQSEPAEKDCAKMCYDKYNMCRGKPGANMSFCASQFAGCLGYNPFDGNGSLVTPTACSSGTAVTAATATETATDTATGVVTEPTSAMTEPTSAVTEPTSAVTEPTGAGTQATGNPTGTNPPVTAGAGALAPAKILLALGAIALL</sequence>
<dbReference type="PANTHER" id="PTHR39602">
    <property type="entry name" value="ACW-9"/>
    <property type="match status" value="1"/>
</dbReference>
<reference evidence="3 4" key="1">
    <citation type="journal article" date="2016" name="PLoS Pathog.">
        <title>Biosynthesis of antibiotic leucinostatins in bio-control fungus Purpureocillium lilacinum and their inhibition on phytophthora revealed by genome mining.</title>
        <authorList>
            <person name="Wang G."/>
            <person name="Liu Z."/>
            <person name="Lin R."/>
            <person name="Li E."/>
            <person name="Mao Z."/>
            <person name="Ling J."/>
            <person name="Yang Y."/>
            <person name="Yin W.B."/>
            <person name="Xie B."/>
        </authorList>
    </citation>
    <scope>NUCLEOTIDE SEQUENCE [LARGE SCALE GENOMIC DNA]</scope>
    <source>
        <strain evidence="3">170</strain>
    </source>
</reference>
<keyword evidence="4" id="KW-1185">Reference proteome</keyword>
<dbReference type="GeneID" id="28849445"/>
<feature type="chain" id="PRO_5008101709" evidence="2">
    <location>
        <begin position="19"/>
        <end position="441"/>
    </location>
</feature>
<evidence type="ECO:0000313" key="3">
    <source>
        <dbReference type="EMBL" id="OAQ65292.1"/>
    </source>
</evidence>
<name>A0A179FID6_METCM</name>
<feature type="signal peptide" evidence="2">
    <location>
        <begin position="1"/>
        <end position="18"/>
    </location>
</feature>
<feature type="compositionally biased region" description="Low complexity" evidence="1">
    <location>
        <begin position="401"/>
        <end position="415"/>
    </location>
</feature>
<gene>
    <name evidence="3" type="ORF">VFPPC_06417</name>
</gene>